<proteinExistence type="inferred from homology"/>
<dbReference type="FunFam" id="1.10.10.2830:FF:000001">
    <property type="entry name" value="Chromosome partitioning protein ParB"/>
    <property type="match status" value="1"/>
</dbReference>
<dbReference type="AlphaFoldDB" id="A0A212RJE5"/>
<keyword evidence="6" id="KW-1185">Reference proteome</keyword>
<sequence length="282" mass="31623">MGRKFGLGKGLEALLPAGEAAGLLEVPIEAIEPNPHQPRRQIDEAELEELAQSIREHGLLQPLIVTQTQADPPRYTLIAGERRWRAARRAGLTTVPVVVREVAPQQMLELALVENLQRADLNPIEEAQAYRYLIEQFGLTHEEVARRVGRSRATITNALRLLQLPPSIQAHLMEGRITEGHARALLMLPHPAQQEMVLRRILEEGLSVRATEELARRLQGQRPARRKAASLPPGLAELEGRLRQALGTKVRLSHNRKGGRIVIYYYSEEELEALLRRLLGSS</sequence>
<dbReference type="CDD" id="cd16393">
    <property type="entry name" value="SPO0J_N"/>
    <property type="match status" value="1"/>
</dbReference>
<dbReference type="EMBL" id="FYEK01000061">
    <property type="protein sequence ID" value="SNB72450.1"/>
    <property type="molecule type" value="Genomic_DNA"/>
</dbReference>
<dbReference type="InterPro" id="IPR057240">
    <property type="entry name" value="ParB_dimer_C"/>
</dbReference>
<keyword evidence="3" id="KW-0238">DNA-binding</keyword>
<feature type="domain" description="ParB-like N-terminal" evidence="4">
    <location>
        <begin position="24"/>
        <end position="116"/>
    </location>
</feature>
<dbReference type="InParanoid" id="A0A212RJE5"/>
<protein>
    <submittedName>
        <fullName evidence="5">Chromosome partitioning protein, ParB family</fullName>
    </submittedName>
</protein>
<dbReference type="FunCoup" id="A0A212RJE5">
    <property type="interactions" value="281"/>
</dbReference>
<evidence type="ECO:0000259" key="4">
    <source>
        <dbReference type="SMART" id="SM00470"/>
    </source>
</evidence>
<dbReference type="PANTHER" id="PTHR33375:SF1">
    <property type="entry name" value="CHROMOSOME-PARTITIONING PROTEIN PARB-RELATED"/>
    <property type="match status" value="1"/>
</dbReference>
<dbReference type="SMART" id="SM00470">
    <property type="entry name" value="ParB"/>
    <property type="match status" value="1"/>
</dbReference>
<evidence type="ECO:0000256" key="3">
    <source>
        <dbReference type="ARBA" id="ARBA00023125"/>
    </source>
</evidence>
<evidence type="ECO:0000313" key="5">
    <source>
        <dbReference type="EMBL" id="SNB72450.1"/>
    </source>
</evidence>
<dbReference type="Pfam" id="PF17762">
    <property type="entry name" value="HTH_ParB"/>
    <property type="match status" value="1"/>
</dbReference>
<dbReference type="GO" id="GO:0045881">
    <property type="term" value="P:positive regulation of sporulation resulting in formation of a cellular spore"/>
    <property type="evidence" value="ECO:0007669"/>
    <property type="project" value="TreeGrafter"/>
</dbReference>
<name>A0A212RJE5_9CHLR</name>
<dbReference type="InterPro" id="IPR004437">
    <property type="entry name" value="ParB/RepB/Spo0J"/>
</dbReference>
<dbReference type="SUPFAM" id="SSF110849">
    <property type="entry name" value="ParB/Sulfiredoxin"/>
    <property type="match status" value="1"/>
</dbReference>
<dbReference type="GO" id="GO:0005694">
    <property type="term" value="C:chromosome"/>
    <property type="evidence" value="ECO:0007669"/>
    <property type="project" value="TreeGrafter"/>
</dbReference>
<dbReference type="InterPro" id="IPR041468">
    <property type="entry name" value="HTH_ParB/Spo0J"/>
</dbReference>
<evidence type="ECO:0000256" key="1">
    <source>
        <dbReference type="ARBA" id="ARBA00006295"/>
    </source>
</evidence>
<dbReference type="FunFam" id="3.90.1530.30:FF:000001">
    <property type="entry name" value="Chromosome partitioning protein ParB"/>
    <property type="match status" value="1"/>
</dbReference>
<dbReference type="RefSeq" id="WP_088572059.1">
    <property type="nucleotide sequence ID" value="NZ_FYEK01000061.1"/>
</dbReference>
<dbReference type="GO" id="GO:0007059">
    <property type="term" value="P:chromosome segregation"/>
    <property type="evidence" value="ECO:0007669"/>
    <property type="project" value="UniProtKB-KW"/>
</dbReference>
<gene>
    <name evidence="5" type="ORF">SAMN02746019_00016010</name>
</gene>
<dbReference type="InterPro" id="IPR036086">
    <property type="entry name" value="ParB/Sulfiredoxin_sf"/>
</dbReference>
<dbReference type="SUPFAM" id="SSF109709">
    <property type="entry name" value="KorB DNA-binding domain-like"/>
    <property type="match status" value="1"/>
</dbReference>
<reference evidence="6" key="1">
    <citation type="submission" date="2017-06" db="EMBL/GenBank/DDBJ databases">
        <authorList>
            <person name="Varghese N."/>
            <person name="Submissions S."/>
        </authorList>
    </citation>
    <scope>NUCLEOTIDE SEQUENCE [LARGE SCALE GENOMIC DNA]</scope>
    <source>
        <strain evidence="6">JAD2</strain>
    </source>
</reference>
<dbReference type="Pfam" id="PF23552">
    <property type="entry name" value="ParB_C"/>
    <property type="match status" value="1"/>
</dbReference>
<keyword evidence="2" id="KW-0159">Chromosome partition</keyword>
<organism evidence="5 6">
    <name type="scientific">Thermoflexus hugenholtzii JAD2</name>
    <dbReference type="NCBI Taxonomy" id="877466"/>
    <lineage>
        <taxon>Bacteria</taxon>
        <taxon>Bacillati</taxon>
        <taxon>Chloroflexota</taxon>
        <taxon>Thermoflexia</taxon>
        <taxon>Thermoflexales</taxon>
        <taxon>Thermoflexaceae</taxon>
        <taxon>Thermoflexus</taxon>
    </lineage>
</organism>
<dbReference type="Proteomes" id="UP000197025">
    <property type="component" value="Unassembled WGS sequence"/>
</dbReference>
<dbReference type="Gene3D" id="3.90.1530.30">
    <property type="match status" value="1"/>
</dbReference>
<evidence type="ECO:0000313" key="6">
    <source>
        <dbReference type="Proteomes" id="UP000197025"/>
    </source>
</evidence>
<comment type="similarity">
    <text evidence="1">Belongs to the ParB family.</text>
</comment>
<dbReference type="Pfam" id="PF02195">
    <property type="entry name" value="ParB_N"/>
    <property type="match status" value="1"/>
</dbReference>
<dbReference type="OrthoDB" id="9802051at2"/>
<accession>A0A212RJE5</accession>
<dbReference type="Gene3D" id="1.10.10.2830">
    <property type="match status" value="1"/>
</dbReference>
<evidence type="ECO:0000256" key="2">
    <source>
        <dbReference type="ARBA" id="ARBA00022829"/>
    </source>
</evidence>
<dbReference type="NCBIfam" id="TIGR00180">
    <property type="entry name" value="parB_part"/>
    <property type="match status" value="1"/>
</dbReference>
<dbReference type="InterPro" id="IPR003115">
    <property type="entry name" value="ParB_N"/>
</dbReference>
<dbReference type="PANTHER" id="PTHR33375">
    <property type="entry name" value="CHROMOSOME-PARTITIONING PROTEIN PARB-RELATED"/>
    <property type="match status" value="1"/>
</dbReference>
<dbReference type="GO" id="GO:0003677">
    <property type="term" value="F:DNA binding"/>
    <property type="evidence" value="ECO:0007669"/>
    <property type="project" value="UniProtKB-KW"/>
</dbReference>
<dbReference type="InterPro" id="IPR050336">
    <property type="entry name" value="Chromosome_partition/occlusion"/>
</dbReference>